<evidence type="ECO:0000313" key="1">
    <source>
        <dbReference type="EMBL" id="GGF33067.1"/>
    </source>
</evidence>
<organism evidence="1 2">
    <name type="scientific">Aliidongia dinghuensis</name>
    <dbReference type="NCBI Taxonomy" id="1867774"/>
    <lineage>
        <taxon>Bacteria</taxon>
        <taxon>Pseudomonadati</taxon>
        <taxon>Pseudomonadota</taxon>
        <taxon>Alphaproteobacteria</taxon>
        <taxon>Rhodospirillales</taxon>
        <taxon>Dongiaceae</taxon>
        <taxon>Aliidongia</taxon>
    </lineage>
</organism>
<name>A0A8J3E562_9PROT</name>
<evidence type="ECO:0008006" key="3">
    <source>
        <dbReference type="Google" id="ProtNLM"/>
    </source>
</evidence>
<reference evidence="1" key="2">
    <citation type="submission" date="2020-09" db="EMBL/GenBank/DDBJ databases">
        <authorList>
            <person name="Sun Q."/>
            <person name="Zhou Y."/>
        </authorList>
    </citation>
    <scope>NUCLEOTIDE SEQUENCE</scope>
    <source>
        <strain evidence="1">CGMCC 1.15725</strain>
    </source>
</reference>
<evidence type="ECO:0000313" key="2">
    <source>
        <dbReference type="Proteomes" id="UP000646365"/>
    </source>
</evidence>
<reference evidence="1" key="1">
    <citation type="journal article" date="2014" name="Int. J. Syst. Evol. Microbiol.">
        <title>Complete genome sequence of Corynebacterium casei LMG S-19264T (=DSM 44701T), isolated from a smear-ripened cheese.</title>
        <authorList>
            <consortium name="US DOE Joint Genome Institute (JGI-PGF)"/>
            <person name="Walter F."/>
            <person name="Albersmeier A."/>
            <person name="Kalinowski J."/>
            <person name="Ruckert C."/>
        </authorList>
    </citation>
    <scope>NUCLEOTIDE SEQUENCE</scope>
    <source>
        <strain evidence="1">CGMCC 1.15725</strain>
    </source>
</reference>
<dbReference type="RefSeq" id="WP_189049824.1">
    <property type="nucleotide sequence ID" value="NZ_BMJQ01000012.1"/>
</dbReference>
<dbReference type="Proteomes" id="UP000646365">
    <property type="component" value="Unassembled WGS sequence"/>
</dbReference>
<proteinExistence type="predicted"/>
<dbReference type="AlphaFoldDB" id="A0A8J3E562"/>
<sequence length="267" mass="29536">MSRLLVLPLLSLSLAACSPGKPIEYVVHQSTIVADAGKPSERRIEILEDARLTPAMREAMWGGSKDPADFLSAPGVTADAALKKSFAETETRHALIRLIDLDGKALAERRLDCELAATSDHPLPQTGGRQVWALGNDCSTGEGLYAGLITHFFTVEGDKIVWQHYVDKTTGEDEELTVVQAARITWHLMPKDHADEILEVSSHPDFTDPRFQKLKPGEELPTDLPDVVDYIHYRADGQGGWIRQQRTAKNTTWDIRQDFPAISAFPG</sequence>
<accession>A0A8J3E562</accession>
<gene>
    <name evidence="1" type="ORF">GCM10011611_44120</name>
</gene>
<comment type="caution">
    <text evidence="1">The sequence shown here is derived from an EMBL/GenBank/DDBJ whole genome shotgun (WGS) entry which is preliminary data.</text>
</comment>
<protein>
    <recommendedName>
        <fullName evidence="3">Lipoprotein</fullName>
    </recommendedName>
</protein>
<dbReference type="PROSITE" id="PS51257">
    <property type="entry name" value="PROKAR_LIPOPROTEIN"/>
    <property type="match status" value="1"/>
</dbReference>
<keyword evidence="2" id="KW-1185">Reference proteome</keyword>
<dbReference type="EMBL" id="BMJQ01000012">
    <property type="protein sequence ID" value="GGF33067.1"/>
    <property type="molecule type" value="Genomic_DNA"/>
</dbReference>